<dbReference type="AlphaFoldDB" id="A0A0L8HTM3"/>
<organism evidence="1">
    <name type="scientific">Octopus bimaculoides</name>
    <name type="common">California two-spotted octopus</name>
    <dbReference type="NCBI Taxonomy" id="37653"/>
    <lineage>
        <taxon>Eukaryota</taxon>
        <taxon>Metazoa</taxon>
        <taxon>Spiralia</taxon>
        <taxon>Lophotrochozoa</taxon>
        <taxon>Mollusca</taxon>
        <taxon>Cephalopoda</taxon>
        <taxon>Coleoidea</taxon>
        <taxon>Octopodiformes</taxon>
        <taxon>Octopoda</taxon>
        <taxon>Incirrata</taxon>
        <taxon>Octopodidae</taxon>
        <taxon>Octopus</taxon>
    </lineage>
</organism>
<reference evidence="1" key="1">
    <citation type="submission" date="2015-07" db="EMBL/GenBank/DDBJ databases">
        <title>MeaNS - Measles Nucleotide Surveillance Program.</title>
        <authorList>
            <person name="Tran T."/>
            <person name="Druce J."/>
        </authorList>
    </citation>
    <scope>NUCLEOTIDE SEQUENCE</scope>
    <source>
        <strain evidence="1">UCB-OBI-ISO-001</strain>
        <tissue evidence="1">Gonad</tissue>
    </source>
</reference>
<dbReference type="STRING" id="37653.A0A0L8HTM3"/>
<dbReference type="InterPro" id="IPR013783">
    <property type="entry name" value="Ig-like_fold"/>
</dbReference>
<gene>
    <name evidence="1" type="ORF">OCBIM_22006244mg</name>
</gene>
<dbReference type="Gene3D" id="2.60.40.10">
    <property type="entry name" value="Immunoglobulins"/>
    <property type="match status" value="1"/>
</dbReference>
<dbReference type="InterPro" id="IPR032707">
    <property type="entry name" value="MYCBPAP"/>
</dbReference>
<proteinExistence type="predicted"/>
<protein>
    <recommendedName>
        <fullName evidence="2">MYCBP-associated protein</fullName>
    </recommendedName>
</protein>
<accession>A0A0L8HTM3</accession>
<dbReference type="OrthoDB" id="10263316at2759"/>
<name>A0A0L8HTM3_OCTBM</name>
<evidence type="ECO:0000313" key="1">
    <source>
        <dbReference type="EMBL" id="KOF92552.1"/>
    </source>
</evidence>
<dbReference type="PANTHER" id="PTHR48421:SF1">
    <property type="entry name" value="MYCBP-ASSOCIATED PROTEIN"/>
    <property type="match status" value="1"/>
</dbReference>
<evidence type="ECO:0008006" key="2">
    <source>
        <dbReference type="Google" id="ProtNLM"/>
    </source>
</evidence>
<dbReference type="PANTHER" id="PTHR48421">
    <property type="entry name" value="MYCBP-ASSOCIATED PROTEIN"/>
    <property type="match status" value="1"/>
</dbReference>
<dbReference type="Pfam" id="PF14646">
    <property type="entry name" value="MYCBPAP"/>
    <property type="match status" value="1"/>
</dbReference>
<dbReference type="EMBL" id="KQ417305">
    <property type="protein sequence ID" value="KOF92552.1"/>
    <property type="molecule type" value="Genomic_DNA"/>
</dbReference>
<sequence>MTTGLSEVILQPPSMTVRTVKSRQVLVKKKILAEVKKKKQKQSVVTKIAAPDAHIKSDNFIHGPEFDDIGRLIPHSIAGTYEDFCTIAIKNNFPVPKCEDVISSPDLSSLDSTRSLQQPMADSQALCNWFQRNADQRQQQLYISQQIQRDPVDLVMNRGNSFNNRKALETDSLECHSTVAFWKQQKRFGDAVKGIHSTLALSQTCRAVYEQVGISQMIQNEKGIFHPNNSGQTADKNSFRISLPKCKKLNSVAPDFQYLQVKGQQIDGLFENVKDHSKGRTSKFIAEELPNTPEERKSSVTSEVADDDSLITGPALLLNGRQVNWVLNNEGSQENTLEFLFYFEALLEQKDKSCLFIENNGTTAIFYKWKKLVKDNPFNPYQRQHQYFYFNDSDGVILPNQTIEFPFTFKSSQIGIFYEVLQFVTLPQLPCVIISLQGIIKPLDTYSNSRSNLSEYLDAKVKSCMAEELVLDICRSVCPRVQEGYPDDFKVKTEKTFKLQHPNLNYDYKAVSNLATIYSSIFPNAEQNGKHWNYSVNELVEYINAMDDSDEKECFLYKVDESVHQMQFATDTYKGNNHYYYVYILLVDGMNLLTKQLNTMWQVFLQRRSWGTTLKTSVDQTDSVVTYTYSNTGFTSGKKLEDFRRKRNGKRVTSHRRTLTTDSSYNPEVIRIRAKKMYIEVYDILVRTIDNIEKVLNEIQS</sequence>